<name>A0AAJ3HSH0_PROHU</name>
<gene>
    <name evidence="1" type="ORF">M997_1858</name>
</gene>
<reference evidence="1 2" key="1">
    <citation type="submission" date="2016-04" db="EMBL/GenBank/DDBJ databases">
        <title>ATOL: Assembling a taxonomically balanced genome-scale reconstruction of the evolutionary history of the Enterobacteriaceae.</title>
        <authorList>
            <person name="Plunkett G.III."/>
            <person name="Neeno-Eckwall E.C."/>
            <person name="Glasner J.D."/>
            <person name="Perna N.T."/>
        </authorList>
    </citation>
    <scope>NUCLEOTIDE SEQUENCE [LARGE SCALE GENOMIC DNA]</scope>
    <source>
        <strain evidence="1 2">ATCC 700826</strain>
    </source>
</reference>
<protein>
    <submittedName>
        <fullName evidence="1">Uncharacterized protein</fullName>
    </submittedName>
</protein>
<sequence length="107" mass="12328">MSKLISYWRSPHIAYHNKERGFYVIYGKYNHLNREKKSNKCIGLYWDNFPKVNDVLAPMVVPADIGKSILAGLLQDAANKKEGVVLQNILDAIDYFKPENNRDSDIE</sequence>
<evidence type="ECO:0000313" key="1">
    <source>
        <dbReference type="EMBL" id="OAT46860.1"/>
    </source>
</evidence>
<dbReference type="EMBL" id="LXEV01000022">
    <property type="protein sequence ID" value="OAT46860.1"/>
    <property type="molecule type" value="Genomic_DNA"/>
</dbReference>
<keyword evidence="2" id="KW-1185">Reference proteome</keyword>
<accession>A0AAJ3HSH0</accession>
<proteinExistence type="predicted"/>
<comment type="caution">
    <text evidence="1">The sequence shown here is derived from an EMBL/GenBank/DDBJ whole genome shotgun (WGS) entry which is preliminary data.</text>
</comment>
<dbReference type="AlphaFoldDB" id="A0AAJ3HSH0"/>
<evidence type="ECO:0000313" key="2">
    <source>
        <dbReference type="Proteomes" id="UP000078250"/>
    </source>
</evidence>
<dbReference type="Proteomes" id="UP000078250">
    <property type="component" value="Unassembled WGS sequence"/>
</dbReference>
<organism evidence="1 2">
    <name type="scientific">Proteus hauseri ATCC 700826</name>
    <dbReference type="NCBI Taxonomy" id="1354271"/>
    <lineage>
        <taxon>Bacteria</taxon>
        <taxon>Pseudomonadati</taxon>
        <taxon>Pseudomonadota</taxon>
        <taxon>Gammaproteobacteria</taxon>
        <taxon>Enterobacterales</taxon>
        <taxon>Morganellaceae</taxon>
        <taxon>Proteus</taxon>
    </lineage>
</organism>
<dbReference type="RefSeq" id="WP_064719841.1">
    <property type="nucleotide sequence ID" value="NZ_LXEV01000022.1"/>
</dbReference>